<organism evidence="5">
    <name type="scientific">freshwater metagenome</name>
    <dbReference type="NCBI Taxonomy" id="449393"/>
    <lineage>
        <taxon>unclassified sequences</taxon>
        <taxon>metagenomes</taxon>
        <taxon>ecological metagenomes</taxon>
    </lineage>
</organism>
<dbReference type="AlphaFoldDB" id="A0A6J6KP92"/>
<gene>
    <name evidence="5" type="ORF">UFOPK2171_00603</name>
</gene>
<dbReference type="SMART" id="SM00947">
    <property type="entry name" value="Pro_CA"/>
    <property type="match status" value="1"/>
</dbReference>
<protein>
    <submittedName>
        <fullName evidence="5">Unannotated protein</fullName>
    </submittedName>
</protein>
<keyword evidence="4" id="KW-0862">Zinc</keyword>
<evidence type="ECO:0000256" key="4">
    <source>
        <dbReference type="ARBA" id="ARBA00022833"/>
    </source>
</evidence>
<proteinExistence type="inferred from homology"/>
<sequence length="173" mass="18959">MPNQPFPKDVFKDVLASNDLYATDFESSHLTGKAAQGLAIITCMDSRISPLAIVGMNPGDVKILRNAGARVTDDVLRTLVLATFLLGVNRVLVMPHTDCRMASASEPEIHQTILQEYGVDTRSVEFRTVSDPIEALQIDVKRIRTHPFLVANNVTVGGAVFDVNTGKLQTYDF</sequence>
<dbReference type="PANTHER" id="PTHR43175">
    <property type="entry name" value="CARBONIC ANHYDRASE"/>
    <property type="match status" value="1"/>
</dbReference>
<evidence type="ECO:0000256" key="1">
    <source>
        <dbReference type="ARBA" id="ARBA00001947"/>
    </source>
</evidence>
<dbReference type="EMBL" id="CAEZWD010000064">
    <property type="protein sequence ID" value="CAB4650004.1"/>
    <property type="molecule type" value="Genomic_DNA"/>
</dbReference>
<reference evidence="5" key="1">
    <citation type="submission" date="2020-05" db="EMBL/GenBank/DDBJ databases">
        <authorList>
            <person name="Chiriac C."/>
            <person name="Salcher M."/>
            <person name="Ghai R."/>
            <person name="Kavagutti S V."/>
        </authorList>
    </citation>
    <scope>NUCLEOTIDE SEQUENCE</scope>
</reference>
<dbReference type="Pfam" id="PF00484">
    <property type="entry name" value="Pro_CA"/>
    <property type="match status" value="1"/>
</dbReference>
<keyword evidence="3" id="KW-0479">Metal-binding</keyword>
<comment type="similarity">
    <text evidence="2">Belongs to the beta-class carbonic anhydrase family.</text>
</comment>
<dbReference type="InterPro" id="IPR036874">
    <property type="entry name" value="Carbonic_anhydrase_sf"/>
</dbReference>
<dbReference type="InterPro" id="IPR001765">
    <property type="entry name" value="Carbonic_anhydrase"/>
</dbReference>
<dbReference type="GO" id="GO:0008270">
    <property type="term" value="F:zinc ion binding"/>
    <property type="evidence" value="ECO:0007669"/>
    <property type="project" value="InterPro"/>
</dbReference>
<dbReference type="Gene3D" id="3.40.1050.10">
    <property type="entry name" value="Carbonic anhydrase"/>
    <property type="match status" value="1"/>
</dbReference>
<dbReference type="SUPFAM" id="SSF53056">
    <property type="entry name" value="beta-carbonic anhydrase, cab"/>
    <property type="match status" value="1"/>
</dbReference>
<dbReference type="GO" id="GO:0004089">
    <property type="term" value="F:carbonate dehydratase activity"/>
    <property type="evidence" value="ECO:0007669"/>
    <property type="project" value="InterPro"/>
</dbReference>
<evidence type="ECO:0000313" key="5">
    <source>
        <dbReference type="EMBL" id="CAB4650004.1"/>
    </source>
</evidence>
<evidence type="ECO:0000256" key="2">
    <source>
        <dbReference type="ARBA" id="ARBA00006217"/>
    </source>
</evidence>
<dbReference type="CDD" id="cd03379">
    <property type="entry name" value="beta_CA_cladeD"/>
    <property type="match status" value="1"/>
</dbReference>
<name>A0A6J6KP92_9ZZZZ</name>
<accession>A0A6J6KP92</accession>
<comment type="cofactor">
    <cofactor evidence="1">
        <name>Zn(2+)</name>
        <dbReference type="ChEBI" id="CHEBI:29105"/>
    </cofactor>
</comment>
<dbReference type="PANTHER" id="PTHR43175:SF3">
    <property type="entry name" value="CARBON DISULFIDE HYDROLASE"/>
    <property type="match status" value="1"/>
</dbReference>
<evidence type="ECO:0000256" key="3">
    <source>
        <dbReference type="ARBA" id="ARBA00022723"/>
    </source>
</evidence>